<feature type="compositionally biased region" description="Basic residues" evidence="2">
    <location>
        <begin position="140"/>
        <end position="167"/>
    </location>
</feature>
<reference evidence="4" key="1">
    <citation type="submission" date="2017-09" db="EMBL/GenBank/DDBJ databases">
        <authorList>
            <person name="Regsiter A."/>
            <person name="William W."/>
        </authorList>
    </citation>
    <scope>NUCLEOTIDE SEQUENCE [LARGE SCALE GENOMIC DNA]</scope>
    <source>
        <strain evidence="4">500-1</strain>
        <plasmid evidence="4">padpro</plasmid>
    </source>
</reference>
<evidence type="ECO:0000313" key="3">
    <source>
        <dbReference type="EMBL" id="SOB62146.1"/>
    </source>
</evidence>
<gene>
    <name evidence="3" type="ORF">DPRO_PA0022</name>
</gene>
<organism evidence="3 4">
    <name type="scientific">Pseudodesulfovibrio profundus</name>
    <dbReference type="NCBI Taxonomy" id="57320"/>
    <lineage>
        <taxon>Bacteria</taxon>
        <taxon>Pseudomonadati</taxon>
        <taxon>Thermodesulfobacteriota</taxon>
        <taxon>Desulfovibrionia</taxon>
        <taxon>Desulfovibrionales</taxon>
        <taxon>Desulfovibrionaceae</taxon>
    </lineage>
</organism>
<accession>A0A2C8FFU5</accession>
<keyword evidence="3" id="KW-0614">Plasmid</keyword>
<protein>
    <submittedName>
        <fullName evidence="3">Uncharacterized protein</fullName>
    </submittedName>
</protein>
<sequence length="167" mass="18960">MLMLFVAAVGVAIGYGLHVAAGNSIIQNHAENCREKERELSMQINKARNERAKISRQIEEQGGKRADEVERDLVAKNRATELALGERERAVSEREVKATKREDAAYHAAQNVAQFKDLRSMYLAQIGRAIEALEEGNPGRAHKILTKDRKTYRRRRSRKPQNAPKRN</sequence>
<proteinExistence type="predicted"/>
<geneLocation type="plasmid" evidence="4">
    <name>padpro</name>
</geneLocation>
<dbReference type="EMBL" id="LT907976">
    <property type="protein sequence ID" value="SOB62146.1"/>
    <property type="molecule type" value="Genomic_DNA"/>
</dbReference>
<keyword evidence="4" id="KW-1185">Reference proteome</keyword>
<dbReference type="KEGG" id="pprf:DPRO_PA0022"/>
<feature type="coiled-coil region" evidence="1">
    <location>
        <begin position="26"/>
        <end position="64"/>
    </location>
</feature>
<evidence type="ECO:0000256" key="1">
    <source>
        <dbReference type="SAM" id="Coils"/>
    </source>
</evidence>
<feature type="region of interest" description="Disordered" evidence="2">
    <location>
        <begin position="137"/>
        <end position="167"/>
    </location>
</feature>
<keyword evidence="1" id="KW-0175">Coiled coil</keyword>
<dbReference type="Proteomes" id="UP000219215">
    <property type="component" value="Plasmid paDPRO"/>
</dbReference>
<evidence type="ECO:0000256" key="2">
    <source>
        <dbReference type="SAM" id="MobiDB-lite"/>
    </source>
</evidence>
<name>A0A2C8FFU5_9BACT</name>
<dbReference type="AlphaFoldDB" id="A0A2C8FFU5"/>
<evidence type="ECO:0000313" key="4">
    <source>
        <dbReference type="Proteomes" id="UP000219215"/>
    </source>
</evidence>